<evidence type="ECO:0000259" key="1">
    <source>
        <dbReference type="SMART" id="SM00507"/>
    </source>
</evidence>
<keyword evidence="3" id="KW-1185">Reference proteome</keyword>
<organism evidence="2 3">
    <name type="scientific">Brucella pituitosa</name>
    <dbReference type="NCBI Taxonomy" id="571256"/>
    <lineage>
        <taxon>Bacteria</taxon>
        <taxon>Pseudomonadati</taxon>
        <taxon>Pseudomonadota</taxon>
        <taxon>Alphaproteobacteria</taxon>
        <taxon>Hyphomicrobiales</taxon>
        <taxon>Brucellaceae</taxon>
        <taxon>Brucella/Ochrobactrum group</taxon>
        <taxon>Brucella</taxon>
    </lineage>
</organism>
<evidence type="ECO:0000313" key="2">
    <source>
        <dbReference type="EMBL" id="MBO1041985.1"/>
    </source>
</evidence>
<dbReference type="EMBL" id="JADIJS010000005">
    <property type="protein sequence ID" value="MBO1041985.1"/>
    <property type="molecule type" value="Genomic_DNA"/>
</dbReference>
<dbReference type="InterPro" id="IPR002711">
    <property type="entry name" value="HNH"/>
</dbReference>
<keyword evidence="2" id="KW-0255">Endonuclease</keyword>
<name>A0ABS3K4Z4_9HYPH</name>
<proteinExistence type="predicted"/>
<dbReference type="InterPro" id="IPR003615">
    <property type="entry name" value="HNH_nuc"/>
</dbReference>
<reference evidence="2 3" key="1">
    <citation type="submission" date="2020-10" db="EMBL/GenBank/DDBJ databases">
        <title>Genomic characterization of underground lake bacteria from Wind Cave National Park: Insight into the archetypical LuxI/LuxR and identification of LuxR solos.</title>
        <authorList>
            <person name="Wengert P.C."/>
            <person name="Savka M.A."/>
        </authorList>
    </citation>
    <scope>NUCLEOTIDE SEQUENCE [LARGE SCALE GENOMIC DNA]</scope>
    <source>
        <strain evidence="2 3">SD316</strain>
    </source>
</reference>
<accession>A0ABS3K4Z4</accession>
<comment type="caution">
    <text evidence="2">The sequence shown here is derived from an EMBL/GenBank/DDBJ whole genome shotgun (WGS) entry which is preliminary data.</text>
</comment>
<evidence type="ECO:0000313" key="3">
    <source>
        <dbReference type="Proteomes" id="UP000718278"/>
    </source>
</evidence>
<dbReference type="GO" id="GO:0004519">
    <property type="term" value="F:endonuclease activity"/>
    <property type="evidence" value="ECO:0007669"/>
    <property type="project" value="UniProtKB-KW"/>
</dbReference>
<dbReference type="Proteomes" id="UP000718278">
    <property type="component" value="Unassembled WGS sequence"/>
</dbReference>
<gene>
    <name evidence="2" type="ORF">IPV26_20155</name>
</gene>
<feature type="domain" description="HNH nuclease" evidence="1">
    <location>
        <begin position="152"/>
        <end position="213"/>
    </location>
</feature>
<dbReference type="CDD" id="cd00085">
    <property type="entry name" value="HNHc"/>
    <property type="match status" value="1"/>
</dbReference>
<protein>
    <submittedName>
        <fullName evidence="2">HNH endonuclease</fullName>
    </submittedName>
</protein>
<keyword evidence="2" id="KW-0378">Hydrolase</keyword>
<dbReference type="Pfam" id="PF01844">
    <property type="entry name" value="HNH"/>
    <property type="match status" value="1"/>
</dbReference>
<dbReference type="Gene3D" id="1.10.30.50">
    <property type="match status" value="1"/>
</dbReference>
<dbReference type="SMART" id="SM00507">
    <property type="entry name" value="HNHc"/>
    <property type="match status" value="1"/>
</dbReference>
<keyword evidence="2" id="KW-0540">Nuclease</keyword>
<sequence length="238" mass="26635">MARTQGHGNPNWTREEIILALDLFLQFDGNVPSAKSKEVIELSKTLRSLPYHSEAAKQPSFRNPDGVGFKLMNLRQVATGKGLGNVSNMDRQVWAEFGQRPDEVSLIAEAIKAGIIINGSEQLPDIEQELPEGRLLTALHIRRERNPKVRMMLLDDRRARGFRCDICNLTRPDLDEPLQEAMFEAHHLVPLSEAGESKTKLADLALLCACCHRLIHCAMASKTRWIGLVEAQAIIVPK</sequence>